<dbReference type="RefSeq" id="WP_163173620.1">
    <property type="nucleotide sequence ID" value="NZ_JAAIWK010000009.1"/>
</dbReference>
<feature type="transmembrane region" description="Helical" evidence="8">
    <location>
        <begin position="6"/>
        <end position="28"/>
    </location>
</feature>
<comment type="subcellular location">
    <subcellularLocation>
        <location evidence="1">Cell membrane</location>
        <topology evidence="1">Multi-pass membrane protein</topology>
    </subcellularLocation>
</comment>
<organism evidence="10 11">
    <name type="scientific">Heyndrickxia ginsengihumi</name>
    <dbReference type="NCBI Taxonomy" id="363870"/>
    <lineage>
        <taxon>Bacteria</taxon>
        <taxon>Bacillati</taxon>
        <taxon>Bacillota</taxon>
        <taxon>Bacilli</taxon>
        <taxon>Bacillales</taxon>
        <taxon>Bacillaceae</taxon>
        <taxon>Heyndrickxia</taxon>
    </lineage>
</organism>
<dbReference type="PANTHER" id="PTHR34582">
    <property type="entry name" value="UPF0702 TRANSMEMBRANE PROTEIN YCAP"/>
    <property type="match status" value="1"/>
</dbReference>
<dbReference type="PANTHER" id="PTHR34582:SF7">
    <property type="entry name" value="UPF0702 TRANSMEMBRANE PROTEIN YDFS"/>
    <property type="match status" value="1"/>
</dbReference>
<evidence type="ECO:0000256" key="8">
    <source>
        <dbReference type="SAM" id="Phobius"/>
    </source>
</evidence>
<keyword evidence="3" id="KW-1003">Cell membrane</keyword>
<accession>A0A6M0P5L2</accession>
<evidence type="ECO:0000256" key="4">
    <source>
        <dbReference type="ARBA" id="ARBA00022692"/>
    </source>
</evidence>
<proteinExistence type="inferred from homology"/>
<keyword evidence="6 8" id="KW-0472">Membrane</keyword>
<evidence type="ECO:0000256" key="6">
    <source>
        <dbReference type="ARBA" id="ARBA00023136"/>
    </source>
</evidence>
<feature type="transmembrane region" description="Helical" evidence="8">
    <location>
        <begin position="35"/>
        <end position="55"/>
    </location>
</feature>
<comment type="caution">
    <text evidence="10">The sequence shown here is derived from an EMBL/GenBank/DDBJ whole genome shotgun (WGS) entry which is preliminary data.</text>
</comment>
<evidence type="ECO:0000256" key="1">
    <source>
        <dbReference type="ARBA" id="ARBA00004651"/>
    </source>
</evidence>
<evidence type="ECO:0000256" key="7">
    <source>
        <dbReference type="SAM" id="MobiDB-lite"/>
    </source>
</evidence>
<evidence type="ECO:0000313" key="11">
    <source>
        <dbReference type="Proteomes" id="UP000476934"/>
    </source>
</evidence>
<evidence type="ECO:0000259" key="9">
    <source>
        <dbReference type="Pfam" id="PF04239"/>
    </source>
</evidence>
<evidence type="ECO:0000313" key="10">
    <source>
        <dbReference type="EMBL" id="NEY19831.1"/>
    </source>
</evidence>
<dbReference type="InterPro" id="IPR012452">
    <property type="entry name" value="DUF1657"/>
</dbReference>
<dbReference type="GO" id="GO:0005886">
    <property type="term" value="C:plasma membrane"/>
    <property type="evidence" value="ECO:0007669"/>
    <property type="project" value="UniProtKB-SubCell"/>
</dbReference>
<keyword evidence="4 8" id="KW-0812">Transmembrane</keyword>
<dbReference type="Pfam" id="PF07870">
    <property type="entry name" value="DUF1657"/>
    <property type="match status" value="1"/>
</dbReference>
<keyword evidence="5 8" id="KW-1133">Transmembrane helix</keyword>
<dbReference type="Pfam" id="PF04239">
    <property type="entry name" value="DUF421"/>
    <property type="match status" value="1"/>
</dbReference>
<protein>
    <submittedName>
        <fullName evidence="10">DUF421 domain-containing protein</fullName>
    </submittedName>
</protein>
<feature type="domain" description="YetF C-terminal" evidence="9">
    <location>
        <begin position="84"/>
        <end position="159"/>
    </location>
</feature>
<dbReference type="Proteomes" id="UP000476934">
    <property type="component" value="Unassembled WGS sequence"/>
</dbReference>
<name>A0A6M0P5L2_9BACI</name>
<comment type="similarity">
    <text evidence="2">Belongs to the UPF0702 family.</text>
</comment>
<feature type="region of interest" description="Disordered" evidence="7">
    <location>
        <begin position="147"/>
        <end position="167"/>
    </location>
</feature>
<feature type="transmembrane region" description="Helical" evidence="8">
    <location>
        <begin position="61"/>
        <end position="81"/>
    </location>
</feature>
<reference evidence="10 11" key="2">
    <citation type="submission" date="2020-03" db="EMBL/GenBank/DDBJ databases">
        <title>Bacillus aquiflavi sp. nov., isolated from yellow water of strong flavor Chinese baijiu in Yibin region of China.</title>
        <authorList>
            <person name="Xie J."/>
        </authorList>
    </citation>
    <scope>NUCLEOTIDE SEQUENCE [LARGE SCALE GENOMIC DNA]</scope>
    <source>
        <strain evidence="10 11">Gsoil 114</strain>
    </source>
</reference>
<gene>
    <name evidence="10" type="ORF">G4D61_07595</name>
</gene>
<reference evidence="10 11" key="1">
    <citation type="submission" date="2020-02" db="EMBL/GenBank/DDBJ databases">
        <authorList>
            <person name="Feng H."/>
        </authorList>
    </citation>
    <scope>NUCLEOTIDE SEQUENCE [LARGE SCALE GENOMIC DNA]</scope>
    <source>
        <strain evidence="10 11">Gsoil 114</strain>
    </source>
</reference>
<dbReference type="Gene3D" id="3.30.240.20">
    <property type="entry name" value="bsu07140 like domains"/>
    <property type="match status" value="1"/>
</dbReference>
<evidence type="ECO:0000256" key="2">
    <source>
        <dbReference type="ARBA" id="ARBA00006448"/>
    </source>
</evidence>
<dbReference type="AlphaFoldDB" id="A0A6M0P5L2"/>
<evidence type="ECO:0000256" key="3">
    <source>
        <dbReference type="ARBA" id="ARBA00022475"/>
    </source>
</evidence>
<dbReference type="EMBL" id="JAAIWK010000009">
    <property type="protein sequence ID" value="NEY19831.1"/>
    <property type="molecule type" value="Genomic_DNA"/>
</dbReference>
<keyword evidence="11" id="KW-1185">Reference proteome</keyword>
<dbReference type="InterPro" id="IPR007353">
    <property type="entry name" value="DUF421"/>
</dbReference>
<sequence length="235" mass="26921">MISTEIFNVIVRSIFIFLVLFGLIKLLGRKQISQLTFFEYVIGITVGNIAASVSIGLKDHFWVGMVGLITWTVIPFILRMITLKNQTIRNILIGKPTIMIKRGKIISNNLSQQKYNKADIMELLREKNVFKLSDVEMAVLETNGELTVQKQQQHEEHPSPDTQPTISYVKRPEKQCPMKQRKDLFQAIIKKCQADLELYALTTDSTTIKASVKKHIESLNELMENLQPFISKKKT</sequence>
<dbReference type="InterPro" id="IPR023090">
    <property type="entry name" value="UPF0702_alpha/beta_dom_sf"/>
</dbReference>
<evidence type="ECO:0000256" key="5">
    <source>
        <dbReference type="ARBA" id="ARBA00022989"/>
    </source>
</evidence>